<evidence type="ECO:0000313" key="2">
    <source>
        <dbReference type="EMBL" id="KAK4098082.1"/>
    </source>
</evidence>
<name>A0AAN6SZ21_9PEZI</name>
<reference evidence="2" key="2">
    <citation type="submission" date="2023-05" db="EMBL/GenBank/DDBJ databases">
        <authorList>
            <consortium name="Lawrence Berkeley National Laboratory"/>
            <person name="Steindorff A."/>
            <person name="Hensen N."/>
            <person name="Bonometti L."/>
            <person name="Westerberg I."/>
            <person name="Brannstrom I.O."/>
            <person name="Guillou S."/>
            <person name="Cros-Aarteil S."/>
            <person name="Calhoun S."/>
            <person name="Haridas S."/>
            <person name="Kuo A."/>
            <person name="Mondo S."/>
            <person name="Pangilinan J."/>
            <person name="Riley R."/>
            <person name="Labutti K."/>
            <person name="Andreopoulos B."/>
            <person name="Lipzen A."/>
            <person name="Chen C."/>
            <person name="Yanf M."/>
            <person name="Daum C."/>
            <person name="Ng V."/>
            <person name="Clum A."/>
            <person name="Ohm R."/>
            <person name="Martin F."/>
            <person name="Silar P."/>
            <person name="Natvig D."/>
            <person name="Lalanne C."/>
            <person name="Gautier V."/>
            <person name="Ament-Velasquez S.L."/>
            <person name="Kruys A."/>
            <person name="Hutchinson M.I."/>
            <person name="Powell A.J."/>
            <person name="Barry K."/>
            <person name="Miller A.N."/>
            <person name="Grigoriev I.V."/>
            <person name="Debuchy R."/>
            <person name="Gladieux P."/>
            <person name="Thoren M.H."/>
            <person name="Johannesson H."/>
        </authorList>
    </citation>
    <scope>NUCLEOTIDE SEQUENCE</scope>
    <source>
        <strain evidence="2">CBS 757.83</strain>
    </source>
</reference>
<evidence type="ECO:0000313" key="3">
    <source>
        <dbReference type="Proteomes" id="UP001305647"/>
    </source>
</evidence>
<keyword evidence="1" id="KW-0732">Signal</keyword>
<protein>
    <recommendedName>
        <fullName evidence="4">Secreted protein</fullName>
    </recommendedName>
</protein>
<accession>A0AAN6SZ21</accession>
<evidence type="ECO:0000256" key="1">
    <source>
        <dbReference type="SAM" id="SignalP"/>
    </source>
</evidence>
<dbReference type="EMBL" id="MU863663">
    <property type="protein sequence ID" value="KAK4098082.1"/>
    <property type="molecule type" value="Genomic_DNA"/>
</dbReference>
<feature type="chain" id="PRO_5042999716" description="Secreted protein" evidence="1">
    <location>
        <begin position="19"/>
        <end position="177"/>
    </location>
</feature>
<proteinExistence type="predicted"/>
<dbReference type="PROSITE" id="PS51257">
    <property type="entry name" value="PROKAR_LIPOPROTEIN"/>
    <property type="match status" value="1"/>
</dbReference>
<comment type="caution">
    <text evidence="2">The sequence shown here is derived from an EMBL/GenBank/DDBJ whole genome shotgun (WGS) entry which is preliminary data.</text>
</comment>
<gene>
    <name evidence="2" type="ORF">N658DRAFT_509875</name>
</gene>
<dbReference type="Proteomes" id="UP001305647">
    <property type="component" value="Unassembled WGS sequence"/>
</dbReference>
<sequence>MRLLAIALLAQLVTLVAADWMRVYTTCVGISACDSDGTWYTAYGSYPIDANGGCRDPPNVPAMNTLCMDWGNMRGHFFFDGQPKRSDYLIARTTCFVTCDSHSSTWYTAYGSYWVDANEGCRNPPNVPAMNQLCMDWGNQRGHFFFDGQPKRCIRKTSDWADGLRAISRWDEVGCTW</sequence>
<dbReference type="AlphaFoldDB" id="A0AAN6SZ21"/>
<organism evidence="2 3">
    <name type="scientific">Parathielavia hyrcaniae</name>
    <dbReference type="NCBI Taxonomy" id="113614"/>
    <lineage>
        <taxon>Eukaryota</taxon>
        <taxon>Fungi</taxon>
        <taxon>Dikarya</taxon>
        <taxon>Ascomycota</taxon>
        <taxon>Pezizomycotina</taxon>
        <taxon>Sordariomycetes</taxon>
        <taxon>Sordariomycetidae</taxon>
        <taxon>Sordariales</taxon>
        <taxon>Chaetomiaceae</taxon>
        <taxon>Parathielavia</taxon>
    </lineage>
</organism>
<reference evidence="2" key="1">
    <citation type="journal article" date="2023" name="Mol. Phylogenet. Evol.">
        <title>Genome-scale phylogeny and comparative genomics of the fungal order Sordariales.</title>
        <authorList>
            <person name="Hensen N."/>
            <person name="Bonometti L."/>
            <person name="Westerberg I."/>
            <person name="Brannstrom I.O."/>
            <person name="Guillou S."/>
            <person name="Cros-Aarteil S."/>
            <person name="Calhoun S."/>
            <person name="Haridas S."/>
            <person name="Kuo A."/>
            <person name="Mondo S."/>
            <person name="Pangilinan J."/>
            <person name="Riley R."/>
            <person name="LaButti K."/>
            <person name="Andreopoulos B."/>
            <person name="Lipzen A."/>
            <person name="Chen C."/>
            <person name="Yan M."/>
            <person name="Daum C."/>
            <person name="Ng V."/>
            <person name="Clum A."/>
            <person name="Steindorff A."/>
            <person name="Ohm R.A."/>
            <person name="Martin F."/>
            <person name="Silar P."/>
            <person name="Natvig D.O."/>
            <person name="Lalanne C."/>
            <person name="Gautier V."/>
            <person name="Ament-Velasquez S.L."/>
            <person name="Kruys A."/>
            <person name="Hutchinson M.I."/>
            <person name="Powell A.J."/>
            <person name="Barry K."/>
            <person name="Miller A.N."/>
            <person name="Grigoriev I.V."/>
            <person name="Debuchy R."/>
            <person name="Gladieux P."/>
            <person name="Hiltunen Thoren M."/>
            <person name="Johannesson H."/>
        </authorList>
    </citation>
    <scope>NUCLEOTIDE SEQUENCE</scope>
    <source>
        <strain evidence="2">CBS 757.83</strain>
    </source>
</reference>
<evidence type="ECO:0008006" key="4">
    <source>
        <dbReference type="Google" id="ProtNLM"/>
    </source>
</evidence>
<feature type="signal peptide" evidence="1">
    <location>
        <begin position="1"/>
        <end position="18"/>
    </location>
</feature>
<keyword evidence="3" id="KW-1185">Reference proteome</keyword>